<keyword evidence="4" id="KW-1185">Reference proteome</keyword>
<dbReference type="RefSeq" id="WP_210101202.1">
    <property type="nucleotide sequence ID" value="NZ_BAABLK010000028.1"/>
</dbReference>
<feature type="transmembrane region" description="Helical" evidence="1">
    <location>
        <begin position="51"/>
        <end position="81"/>
    </location>
</feature>
<dbReference type="InterPro" id="IPR036779">
    <property type="entry name" value="LysM_dom_sf"/>
</dbReference>
<accession>A0ABP9TNR9</accession>
<keyword evidence="1" id="KW-0812">Transmembrane</keyword>
<feature type="domain" description="LysM" evidence="2">
    <location>
        <begin position="197"/>
        <end position="223"/>
    </location>
</feature>
<sequence length="259" mass="26613">MCSTTFCDKLALGAVTTLSLAMLGSSYVVWRRLQERAVTGAPLDAWSLERLTGLTLGLLGAAIIAWLLLCVAIAALAHLLISAGDRLGAAAASLVPGFIGRLVIAGLGGSLALAGCALGAAPAGAAVSAAAPLSPPKSAPRPMAELKGPGVIPNPARAGEPNHPNPELLSPGFIPHRVPLPLPRLVGATTRSSSEVVVQRGDSLWAIAARHLPGDAGIEEIASAWPHWYHANWKLIGPDPDLLEVGMVLQKPEPSTPKP</sequence>
<dbReference type="InterPro" id="IPR018392">
    <property type="entry name" value="LysM"/>
</dbReference>
<proteinExistence type="predicted"/>
<keyword evidence="1" id="KW-1133">Transmembrane helix</keyword>
<keyword evidence="1" id="KW-0472">Membrane</keyword>
<evidence type="ECO:0000313" key="3">
    <source>
        <dbReference type="EMBL" id="GAA5227383.1"/>
    </source>
</evidence>
<dbReference type="CDD" id="cd00118">
    <property type="entry name" value="LysM"/>
    <property type="match status" value="1"/>
</dbReference>
<dbReference type="Gene3D" id="3.10.350.10">
    <property type="entry name" value="LysM domain"/>
    <property type="match status" value="1"/>
</dbReference>
<comment type="caution">
    <text evidence="3">The sequence shown here is derived from an EMBL/GenBank/DDBJ whole genome shotgun (WGS) entry which is preliminary data.</text>
</comment>
<protein>
    <recommendedName>
        <fullName evidence="2">LysM domain-containing protein</fullName>
    </recommendedName>
</protein>
<dbReference type="EMBL" id="BAABLK010000028">
    <property type="protein sequence ID" value="GAA5227383.1"/>
    <property type="molecule type" value="Genomic_DNA"/>
</dbReference>
<evidence type="ECO:0000259" key="2">
    <source>
        <dbReference type="Pfam" id="PF01476"/>
    </source>
</evidence>
<feature type="transmembrane region" description="Helical" evidence="1">
    <location>
        <begin position="12"/>
        <end position="30"/>
    </location>
</feature>
<evidence type="ECO:0000313" key="4">
    <source>
        <dbReference type="Proteomes" id="UP001501257"/>
    </source>
</evidence>
<dbReference type="Pfam" id="PF01476">
    <property type="entry name" value="LysM"/>
    <property type="match status" value="1"/>
</dbReference>
<evidence type="ECO:0000256" key="1">
    <source>
        <dbReference type="SAM" id="Phobius"/>
    </source>
</evidence>
<organism evidence="3 4">
    <name type="scientific">Paeniglutamicibacter antarcticus</name>
    <dbReference type="NCBI Taxonomy" id="494023"/>
    <lineage>
        <taxon>Bacteria</taxon>
        <taxon>Bacillati</taxon>
        <taxon>Actinomycetota</taxon>
        <taxon>Actinomycetes</taxon>
        <taxon>Micrococcales</taxon>
        <taxon>Micrococcaceae</taxon>
        <taxon>Paeniglutamicibacter</taxon>
    </lineage>
</organism>
<dbReference type="Proteomes" id="UP001501257">
    <property type="component" value="Unassembled WGS sequence"/>
</dbReference>
<reference evidence="4" key="1">
    <citation type="journal article" date="2019" name="Int. J. Syst. Evol. Microbiol.">
        <title>The Global Catalogue of Microorganisms (GCM) 10K type strain sequencing project: providing services to taxonomists for standard genome sequencing and annotation.</title>
        <authorList>
            <consortium name="The Broad Institute Genomics Platform"/>
            <consortium name="The Broad Institute Genome Sequencing Center for Infectious Disease"/>
            <person name="Wu L."/>
            <person name="Ma J."/>
        </authorList>
    </citation>
    <scope>NUCLEOTIDE SEQUENCE [LARGE SCALE GENOMIC DNA]</scope>
    <source>
        <strain evidence="4">JCM 18952</strain>
    </source>
</reference>
<gene>
    <name evidence="3" type="ORF">GCM10025778_19160</name>
</gene>
<name>A0ABP9TNR9_9MICC</name>